<dbReference type="InterPro" id="IPR052518">
    <property type="entry name" value="CHR_Transporter"/>
</dbReference>
<comment type="subcellular location">
    <subcellularLocation>
        <location evidence="1">Cell membrane</location>
        <topology evidence="1">Multi-pass membrane protein</topology>
    </subcellularLocation>
</comment>
<evidence type="ECO:0000256" key="1">
    <source>
        <dbReference type="ARBA" id="ARBA00004651"/>
    </source>
</evidence>
<evidence type="ECO:0000256" key="4">
    <source>
        <dbReference type="ARBA" id="ARBA00022692"/>
    </source>
</evidence>
<evidence type="ECO:0000313" key="9">
    <source>
        <dbReference type="Proteomes" id="UP000030101"/>
    </source>
</evidence>
<proteinExistence type="inferred from homology"/>
<dbReference type="InterPro" id="IPR003370">
    <property type="entry name" value="Chromate_transpt"/>
</dbReference>
<gene>
    <name evidence="8" type="ORF">HQ43_04010</name>
</gene>
<keyword evidence="3" id="KW-1003">Cell membrane</keyword>
<protein>
    <submittedName>
        <fullName evidence="8">Chromate transporter</fullName>
    </submittedName>
</protein>
<feature type="transmembrane region" description="Helical" evidence="7">
    <location>
        <begin position="75"/>
        <end position="99"/>
    </location>
</feature>
<comment type="caution">
    <text evidence="8">The sequence shown here is derived from an EMBL/GenBank/DDBJ whole genome shotgun (WGS) entry which is preliminary data.</text>
</comment>
<evidence type="ECO:0000256" key="2">
    <source>
        <dbReference type="ARBA" id="ARBA00005262"/>
    </source>
</evidence>
<evidence type="ECO:0000256" key="6">
    <source>
        <dbReference type="ARBA" id="ARBA00023136"/>
    </source>
</evidence>
<feature type="transmembrane region" description="Helical" evidence="7">
    <location>
        <begin position="141"/>
        <end position="172"/>
    </location>
</feature>
<dbReference type="RefSeq" id="WP_036790172.1">
    <property type="nucleotide sequence ID" value="NZ_JQZV01000008.1"/>
</dbReference>
<name>A0ABR4XL83_9PORP</name>
<dbReference type="PANTHER" id="PTHR43663">
    <property type="entry name" value="CHROMATE TRANSPORT PROTEIN-RELATED"/>
    <property type="match status" value="1"/>
</dbReference>
<dbReference type="Proteomes" id="UP000030101">
    <property type="component" value="Unassembled WGS sequence"/>
</dbReference>
<evidence type="ECO:0000313" key="8">
    <source>
        <dbReference type="EMBL" id="KGN92671.1"/>
    </source>
</evidence>
<keyword evidence="5 7" id="KW-1133">Transmembrane helix</keyword>
<evidence type="ECO:0000256" key="3">
    <source>
        <dbReference type="ARBA" id="ARBA00022475"/>
    </source>
</evidence>
<reference evidence="8 9" key="1">
    <citation type="submission" date="2014-08" db="EMBL/GenBank/DDBJ databases">
        <title>Porphyromonas canoris strain:OH2762 Genome sequencing.</title>
        <authorList>
            <person name="Wallis C."/>
            <person name="Deusch O."/>
            <person name="O'Flynn C."/>
            <person name="Davis I."/>
            <person name="Jospin G."/>
            <person name="Darling A.E."/>
            <person name="Coil D.A."/>
            <person name="Alexiev A."/>
            <person name="Horsfall A."/>
            <person name="Kirkwood N."/>
            <person name="Harris S."/>
            <person name="Eisen J.A."/>
        </authorList>
    </citation>
    <scope>NUCLEOTIDE SEQUENCE [LARGE SCALE GENOMIC DNA]</scope>
    <source>
        <strain evidence="9">COT-108 OH2762</strain>
    </source>
</reference>
<organism evidence="8 9">
    <name type="scientific">Porphyromonas canoris</name>
    <dbReference type="NCBI Taxonomy" id="36875"/>
    <lineage>
        <taxon>Bacteria</taxon>
        <taxon>Pseudomonadati</taxon>
        <taxon>Bacteroidota</taxon>
        <taxon>Bacteroidia</taxon>
        <taxon>Bacteroidales</taxon>
        <taxon>Porphyromonadaceae</taxon>
        <taxon>Porphyromonas</taxon>
    </lineage>
</organism>
<feature type="transmembrane region" description="Helical" evidence="7">
    <location>
        <begin position="6"/>
        <end position="28"/>
    </location>
</feature>
<dbReference type="EMBL" id="JQZV01000008">
    <property type="protein sequence ID" value="KGN92671.1"/>
    <property type="molecule type" value="Genomic_DNA"/>
</dbReference>
<dbReference type="PANTHER" id="PTHR43663:SF2">
    <property type="entry name" value="CHROMATE TRANSPORT PROTEIN-RELATED"/>
    <property type="match status" value="1"/>
</dbReference>
<sequence>MVSLWKLFRTFFVIGGFTFGGGHAMLPLIQEEIVSKKKWLTDKEFIDLFAVAQSLPGVFAVNMSIFIGYKLRGPIGAVACALGATLPSFLIILILALFFSQIRENEYVERVFKGLRPIVVAMIAAPVFQTWKRLHLPHTTIWIPIAVAIAVWYFGVSPVIVIIVAGALGYIYTEHIRRRLHPNKE</sequence>
<accession>A0ABR4XL83</accession>
<keyword evidence="9" id="KW-1185">Reference proteome</keyword>
<evidence type="ECO:0000256" key="5">
    <source>
        <dbReference type="ARBA" id="ARBA00022989"/>
    </source>
</evidence>
<keyword evidence="6 7" id="KW-0472">Membrane</keyword>
<dbReference type="Pfam" id="PF02417">
    <property type="entry name" value="Chromate_transp"/>
    <property type="match status" value="1"/>
</dbReference>
<comment type="similarity">
    <text evidence="2">Belongs to the chromate ion transporter (CHR) (TC 2.A.51) family.</text>
</comment>
<keyword evidence="4 7" id="KW-0812">Transmembrane</keyword>
<feature type="transmembrane region" description="Helical" evidence="7">
    <location>
        <begin position="48"/>
        <end position="69"/>
    </location>
</feature>
<evidence type="ECO:0000256" key="7">
    <source>
        <dbReference type="SAM" id="Phobius"/>
    </source>
</evidence>